<accession>A0ABY6CV57</accession>
<dbReference type="EMBL" id="CP106735">
    <property type="protein sequence ID" value="UXX77797.1"/>
    <property type="molecule type" value="Genomic_DNA"/>
</dbReference>
<protein>
    <submittedName>
        <fullName evidence="1">Type IX secretion system protein PorQ</fullName>
    </submittedName>
</protein>
<reference evidence="1" key="1">
    <citation type="submission" date="2022-10" db="EMBL/GenBank/DDBJ databases">
        <title>Comparative genomics and taxonomic characterization of three novel marine species of genus Reichenbachiella exhibiting antioxidant and polysaccharide degradation activities.</title>
        <authorList>
            <person name="Muhammad N."/>
            <person name="Lee Y.-J."/>
            <person name="Ko J."/>
            <person name="Kim S.-G."/>
        </authorList>
    </citation>
    <scope>NUCLEOTIDE SEQUENCE</scope>
    <source>
        <strain evidence="1">Wsw4-B4</strain>
    </source>
</reference>
<gene>
    <name evidence="1" type="primary">porQ</name>
    <name evidence="1" type="ORF">N7E81_10485</name>
</gene>
<evidence type="ECO:0000313" key="2">
    <source>
        <dbReference type="Proteomes" id="UP001062165"/>
    </source>
</evidence>
<dbReference type="Proteomes" id="UP001062165">
    <property type="component" value="Chromosome"/>
</dbReference>
<dbReference type="RefSeq" id="WP_263049544.1">
    <property type="nucleotide sequence ID" value="NZ_CP106735.1"/>
</dbReference>
<organism evidence="1 2">
    <name type="scientific">Reichenbachiella carrageenanivorans</name>
    <dbReference type="NCBI Taxonomy" id="2979869"/>
    <lineage>
        <taxon>Bacteria</taxon>
        <taxon>Pseudomonadati</taxon>
        <taxon>Bacteroidota</taxon>
        <taxon>Cytophagia</taxon>
        <taxon>Cytophagales</taxon>
        <taxon>Reichenbachiellaceae</taxon>
        <taxon>Reichenbachiella</taxon>
    </lineage>
</organism>
<keyword evidence="2" id="KW-1185">Reference proteome</keyword>
<sequence>MNMKKPAFIFLFWIQAGFLFAQLNDSYHFLDLPVGARVAGLGGVIASSTDQDVNLFLSNPALLDSADDNHVSWSHLGYYADVKYNTLAYAKTFERAGTFGIGIQHLGYGTIDSYDPAGNSVGTFDASETAVVISHSHQLGLFKLGANLKYAYSGIYTYHSSALAMDIGGSFIHPEKELVVSILFKNLGFVMSDYSDTSDSSLPTDLQVGLTFKPEHMPFRFSFTGHNLLHPSENYFDESMNDGTEEPGVVDRFFRHVNIGTEILFSPNFNVRLGYNHQVRKELSLSEKSGLSGMSLGVMARVKAFELSYTFTTYHVDGGRSYFTITSNLNRVFKKKSII</sequence>
<evidence type="ECO:0000313" key="1">
    <source>
        <dbReference type="EMBL" id="UXX77797.1"/>
    </source>
</evidence>
<proteinExistence type="predicted"/>
<dbReference type="NCBIfam" id="NF033709">
    <property type="entry name" value="PorV_fam"/>
    <property type="match status" value="1"/>
</dbReference>
<name>A0ABY6CV57_9BACT</name>
<dbReference type="NCBIfam" id="NF033711">
    <property type="entry name" value="T9SS_PorQ"/>
    <property type="match status" value="1"/>
</dbReference>